<reference evidence="12 13" key="2">
    <citation type="submission" date="2024-02" db="EMBL/GenBank/DDBJ databases">
        <title>The Genome Sequence of Enterococcus diestrammenae JM9A.</title>
        <authorList>
            <person name="Earl A."/>
            <person name="Manson A."/>
            <person name="Gilmore M."/>
            <person name="Sanders J."/>
            <person name="Shea T."/>
            <person name="Howe W."/>
            <person name="Livny J."/>
            <person name="Cuomo C."/>
            <person name="Neafsey D."/>
            <person name="Birren B."/>
        </authorList>
    </citation>
    <scope>NUCLEOTIDE SEQUENCE [LARGE SCALE GENOMIC DNA]</scope>
    <source>
        <strain evidence="12 13">JM9A</strain>
    </source>
</reference>
<feature type="domain" description="PD-(D/E)XK endonuclease-like" evidence="10">
    <location>
        <begin position="815"/>
        <end position="1160"/>
    </location>
</feature>
<dbReference type="GO" id="GO:0004386">
    <property type="term" value="F:helicase activity"/>
    <property type="evidence" value="ECO:0007669"/>
    <property type="project" value="UniProtKB-KW"/>
</dbReference>
<evidence type="ECO:0000256" key="9">
    <source>
        <dbReference type="ARBA" id="ARBA00023204"/>
    </source>
</evidence>
<dbReference type="Gene3D" id="3.40.50.300">
    <property type="entry name" value="P-loop containing nucleotide triphosphate hydrolases"/>
    <property type="match status" value="3"/>
</dbReference>
<dbReference type="Pfam" id="PF21445">
    <property type="entry name" value="ADDB_N"/>
    <property type="match status" value="1"/>
</dbReference>
<keyword evidence="4" id="KW-0378">Hydrolase</keyword>
<evidence type="ECO:0000256" key="1">
    <source>
        <dbReference type="ARBA" id="ARBA00022722"/>
    </source>
</evidence>
<evidence type="ECO:0000256" key="2">
    <source>
        <dbReference type="ARBA" id="ARBA00022741"/>
    </source>
</evidence>
<dbReference type="PANTHER" id="PTHR30591:SF1">
    <property type="entry name" value="RECBCD ENZYME SUBUNIT RECC"/>
    <property type="match status" value="1"/>
</dbReference>
<dbReference type="SUPFAM" id="SSF52540">
    <property type="entry name" value="P-loop containing nucleoside triphosphate hydrolases"/>
    <property type="match status" value="1"/>
</dbReference>
<proteinExistence type="predicted"/>
<dbReference type="RefSeq" id="WP_161868703.1">
    <property type="nucleotide sequence ID" value="NZ_MAEI02000001.1"/>
</dbReference>
<protein>
    <submittedName>
        <fullName evidence="12">Helicase-exonuclease AddAB, AddB subunit</fullName>
    </submittedName>
</protein>
<dbReference type="EMBL" id="MAEI02000001">
    <property type="protein sequence ID" value="MEO1782183.1"/>
    <property type="molecule type" value="Genomic_DNA"/>
</dbReference>
<dbReference type="PANTHER" id="PTHR30591">
    <property type="entry name" value="RECBCD ENZYME SUBUNIT RECC"/>
    <property type="match status" value="1"/>
</dbReference>
<evidence type="ECO:0000256" key="3">
    <source>
        <dbReference type="ARBA" id="ARBA00022763"/>
    </source>
</evidence>
<dbReference type="InterPro" id="IPR011604">
    <property type="entry name" value="PDDEXK-like_dom_sf"/>
</dbReference>
<organism evidence="12 13">
    <name type="scientific">Enterococcus diestrammenae</name>
    <dbReference type="NCBI Taxonomy" id="1155073"/>
    <lineage>
        <taxon>Bacteria</taxon>
        <taxon>Bacillati</taxon>
        <taxon>Bacillota</taxon>
        <taxon>Bacilli</taxon>
        <taxon>Lactobacillales</taxon>
        <taxon>Enterococcaceae</taxon>
        <taxon>Enterococcus</taxon>
    </lineage>
</organism>
<dbReference type="Pfam" id="PF12705">
    <property type="entry name" value="PDDEXK_1"/>
    <property type="match status" value="1"/>
</dbReference>
<evidence type="ECO:0000256" key="4">
    <source>
        <dbReference type="ARBA" id="ARBA00022801"/>
    </source>
</evidence>
<evidence type="ECO:0000256" key="8">
    <source>
        <dbReference type="ARBA" id="ARBA00023125"/>
    </source>
</evidence>
<dbReference type="Gene3D" id="3.90.320.10">
    <property type="match status" value="1"/>
</dbReference>
<dbReference type="InterPro" id="IPR027417">
    <property type="entry name" value="P-loop_NTPase"/>
</dbReference>
<evidence type="ECO:0000256" key="7">
    <source>
        <dbReference type="ARBA" id="ARBA00022840"/>
    </source>
</evidence>
<keyword evidence="3" id="KW-0227">DNA damage</keyword>
<keyword evidence="5 12" id="KW-0347">Helicase</keyword>
<sequence>MGLRFILGHGNCDHQTRVIDEAVSWREETGGNVFFLVPNYNKFLQEQELLHALKQREKTPDYSTIQVQVFSFYRLAWYFLQQTGLLTEDTISDAGSAMLMRRILAEMQDDLVVFKGEVQKKGFIHQLLDLNNELLSGNLSPQELLVTPNEEQFASLQATEVVKWQDQQEKMREIAQILSRYQEALAARNLQVADPLAVLTAYLKGELPQDFIETPDLSNTLFIAYGFEELYAQEIQLLQVLLEKAQLTVALMLDQQYTTAKPSPLDLFYATGSIFYQLTETAREVGAKVQVLPPSGDCHEYANLVELEAFWRLTTNQGHYRRQLDLSSQVHLWKAVTPEEELRQIASEIRRLLAADPTLRLKDIQLVTNDLQTYGQLLPRIFQEAELAVYIDQKATMDQHPLVEFLRGLLELPRYHYRLENILRLLKSELFLPKEYLVETQGDWESALALFRQDVDLTENLALKNNFQGHWWLGKNDWPVVEYDFENQAHLESGPLTKASNRLRRSFRDGVGSFLKKLPEAKDGRQAVTWLYQFLVTAGVEKAILAWRDREVAVGKLEQARSHEQTWGSLMTLMDEYVQIYGEDPFDNELFTEVFATGLENTAYGRVPSTIDQIQVNQLTLARPRQCRVTFAIGLNETNFPQASTNQSLLTDEERQRLNQVLPEEKFMKEGSREQSARSPLIAYKLFLSATDQLYLSYAANQDTQQNIQLSPYVARFVSQLQLPVTERKLLTPEAPPENFVTSYRSLIGQLNNLYRQSVDEKVSLSYVWQRLEQALRDSPVAAIAAQAFAGRSHQNVPVPLDPALAETIYGTDIRASVSRLESFYECEYRFFAGFGLRLQEREVYGIDPMMTGSLFHDALDRFLKAVNAIGTDLADLSTQEREELIEGLLKEIFGEPQYGVLASSARMNYLRHRLGKTVSKMTWALQQQQQKTRLRPVKTEVAFGEIAGKPGFPGINLPLSNGGTLKVRGKIDRIDVAQADGKTWLAVVDYKSGDKSFSLLEAYYGLAMQLITYLDVALQDAEALIGTDEVRPAGAYYMRIQDPVLKPEEALQNQLLSKYRMKGFYLKDGSLFAEMDDTPEPKGTSQLFPLTRDVKGVLKNSAQTKTFYTDEEIQVLRQFNRKKMQNAAERIVTGELALNPFLAPNGKRACSFCPFRSVCSFDVMLKENDYHRLVNQSQEALFTDMKEGESNAE</sequence>
<comment type="caution">
    <text evidence="12">The sequence shown here is derived from an EMBL/GenBank/DDBJ whole genome shotgun (WGS) entry which is preliminary data.</text>
</comment>
<feature type="domain" description="ATP-dependent helicase/deoxyribonuclease subunit B N-terminal" evidence="11">
    <location>
        <begin position="5"/>
        <end position="291"/>
    </location>
</feature>
<keyword evidence="1" id="KW-0540">Nuclease</keyword>
<keyword evidence="6" id="KW-0269">Exonuclease</keyword>
<name>A0ABV0F5B3_9ENTE</name>
<dbReference type="InterPro" id="IPR049035">
    <property type="entry name" value="ADDB_N"/>
</dbReference>
<evidence type="ECO:0000259" key="10">
    <source>
        <dbReference type="Pfam" id="PF12705"/>
    </source>
</evidence>
<reference evidence="13" key="1">
    <citation type="submission" date="2016-06" db="EMBL/GenBank/DDBJ databases">
        <title>Four novel species of enterococci isolated from chicken manure.</title>
        <authorList>
            <person name="Van Tyne D."/>
        </authorList>
    </citation>
    <scope>NUCLEOTIDE SEQUENCE [LARGE SCALE GENOMIC DNA]</scope>
    <source>
        <strain evidence="13">JM9A</strain>
    </source>
</reference>
<evidence type="ECO:0000313" key="12">
    <source>
        <dbReference type="EMBL" id="MEO1782183.1"/>
    </source>
</evidence>
<dbReference type="InterPro" id="IPR038726">
    <property type="entry name" value="PDDEXK_AddAB-type"/>
</dbReference>
<evidence type="ECO:0000256" key="6">
    <source>
        <dbReference type="ARBA" id="ARBA00022839"/>
    </source>
</evidence>
<keyword evidence="7" id="KW-0067">ATP-binding</keyword>
<keyword evidence="13" id="KW-1185">Reference proteome</keyword>
<evidence type="ECO:0000313" key="13">
    <source>
        <dbReference type="Proteomes" id="UP001429357"/>
    </source>
</evidence>
<keyword evidence="9" id="KW-0234">DNA repair</keyword>
<accession>A0ABV0F5B3</accession>
<evidence type="ECO:0000256" key="5">
    <source>
        <dbReference type="ARBA" id="ARBA00022806"/>
    </source>
</evidence>
<keyword evidence="2" id="KW-0547">Nucleotide-binding</keyword>
<evidence type="ECO:0000259" key="11">
    <source>
        <dbReference type="Pfam" id="PF21445"/>
    </source>
</evidence>
<dbReference type="Proteomes" id="UP001429357">
    <property type="component" value="Unassembled WGS sequence"/>
</dbReference>
<keyword evidence="8" id="KW-0238">DNA-binding</keyword>
<gene>
    <name evidence="12" type="ORF">BAU18_001776</name>
</gene>